<dbReference type="VEuPathDB" id="TriTrypDB:ADEAN_000577300"/>
<organism evidence="2 3">
    <name type="scientific">Angomonas deanei</name>
    <dbReference type="NCBI Taxonomy" id="59799"/>
    <lineage>
        <taxon>Eukaryota</taxon>
        <taxon>Discoba</taxon>
        <taxon>Euglenozoa</taxon>
        <taxon>Kinetoplastea</taxon>
        <taxon>Metakinetoplastina</taxon>
        <taxon>Trypanosomatida</taxon>
        <taxon>Trypanosomatidae</taxon>
        <taxon>Strigomonadinae</taxon>
        <taxon>Angomonas</taxon>
    </lineage>
</organism>
<feature type="domain" description="USP" evidence="1">
    <location>
        <begin position="406"/>
        <end position="701"/>
    </location>
</feature>
<accession>A0A7G2CFZ1</accession>
<gene>
    <name evidence="2" type="ORF">ADEAN_000577300</name>
</gene>
<dbReference type="PROSITE" id="PS50235">
    <property type="entry name" value="USP_3"/>
    <property type="match status" value="1"/>
</dbReference>
<dbReference type="SMART" id="SM00479">
    <property type="entry name" value="EXOIII"/>
    <property type="match status" value="1"/>
</dbReference>
<dbReference type="EMBL" id="LR877154">
    <property type="protein sequence ID" value="CAD2218285.1"/>
    <property type="molecule type" value="Genomic_DNA"/>
</dbReference>
<dbReference type="GO" id="GO:0000289">
    <property type="term" value="P:nuclear-transcribed mRNA poly(A) tail shortening"/>
    <property type="evidence" value="ECO:0007669"/>
    <property type="project" value="TreeGrafter"/>
</dbReference>
<dbReference type="Proteomes" id="UP000515908">
    <property type="component" value="Chromosome 10"/>
</dbReference>
<dbReference type="GO" id="GO:0003676">
    <property type="term" value="F:nucleic acid binding"/>
    <property type="evidence" value="ECO:0007669"/>
    <property type="project" value="InterPro"/>
</dbReference>
<dbReference type="InterPro" id="IPR028889">
    <property type="entry name" value="USP"/>
</dbReference>
<sequence>MVTLADKESIRGFKRGGIAKMCLPIPTETQNHIEHFQVNSKTGAMYFSGNVGLTRLEIKEGETVHQTVESGDSPISMLRQSNEWVATGSPLGSVVVREAKGLSKVGQIDAFRGRLLNMAVFDNSIAAAFTEKHGCSVVKLFDVRKLDKEVNTVSDIPSANILSLQKYKNPHASSVDTLLCLTPEQFHVLRVDQEKPVFSSPAFDVPTTCSSVSQSNTCLAIGNEKNSFSAWSGPTGKPEKEFVMCDGKQPPKPKSLIISPHWQGTAKVDSGYDYTADVDKLASNWPDDNYMVLSVPQKLRCVTTEKGSHPNQWDFQRYHSYITDPKDKLRNILPNPYPFNSMLGSDPSKVHGLLMELRKHLKLKRNKSIVGPTNDYSPCEDASLTCYSLQHRFDWKSCNVLPHKVIGIDNSFPECWMTSTLQSLYLCQPPHYPIRKILLRYLCSREFCLACEVSFVFANMLTTASSALGLQDAALPPIVQVGDLIRTMKQLRPFQMCEIFEPPKSRDDAVAKMHQMQRVLLSTLDRDLQDQLAYPFPDCHIPSEDYCSSIPALFGTQFTGRQMESQFFWDVPGSALKVDEGLQHLLKQLEQRFNGQVNIQSLPPIIVLLLNPEHNNLKPPPSLKISHHNSKADFEYVLNSNIIHLADDPDDVGNFVSHQRIKDDEFVLVNDYKVTSLPKPPERNIPATRPYSAVISFYALKHLAAPGYAQNDENKAPNMWHILGPLLINDIFAPPMRLYGPPKQIFKSPLKSYDEIKPGDLIAIDAEYVKLKWPLKDSESEFFYLSKGHMGLARVSCLLSQRDGDERTIMDDYVHIPEEIEDYVTQYSGIHPGDLDPATSTKCLTCLKATYLKLRALVDGGVTFVGHGLGQDFRVCNIAVPKKQIIDTLEIFHKPNARYLSLRFLAYHVLRENVQEDEHDSIEDARTSLRLYRKYEELKALGKFDEVLDLLMAKGAESGWQVPVAFQDTPISPSLMGSPVFKVDEDAMSEAAKRVSTPVPRAGEDN</sequence>
<dbReference type="InterPro" id="IPR038765">
    <property type="entry name" value="Papain-like_cys_pep_sf"/>
</dbReference>
<dbReference type="InterPro" id="IPR012337">
    <property type="entry name" value="RNaseH-like_sf"/>
</dbReference>
<name>A0A7G2CFZ1_9TRYP</name>
<dbReference type="PANTHER" id="PTHR15728">
    <property type="entry name" value="DEADENYLATION COMPLEX CATALYTIC SUBUNIT PAN2"/>
    <property type="match status" value="1"/>
</dbReference>
<dbReference type="GO" id="GO:0031251">
    <property type="term" value="C:PAN complex"/>
    <property type="evidence" value="ECO:0007669"/>
    <property type="project" value="TreeGrafter"/>
</dbReference>
<dbReference type="PANTHER" id="PTHR15728:SF0">
    <property type="entry name" value="PAN2-PAN3 DEADENYLATION COMPLEX CATALYTIC SUBUNIT PAN2"/>
    <property type="match status" value="1"/>
</dbReference>
<dbReference type="GO" id="GO:0000932">
    <property type="term" value="C:P-body"/>
    <property type="evidence" value="ECO:0007669"/>
    <property type="project" value="TreeGrafter"/>
</dbReference>
<dbReference type="SUPFAM" id="SSF54001">
    <property type="entry name" value="Cysteine proteinases"/>
    <property type="match status" value="1"/>
</dbReference>
<dbReference type="InterPro" id="IPR015943">
    <property type="entry name" value="WD40/YVTN_repeat-like_dom_sf"/>
</dbReference>
<dbReference type="InterPro" id="IPR013520">
    <property type="entry name" value="Ribonucl_H"/>
</dbReference>
<dbReference type="InterPro" id="IPR036397">
    <property type="entry name" value="RNaseH_sf"/>
</dbReference>
<keyword evidence="2" id="KW-0378">Hydrolase</keyword>
<dbReference type="FunFam" id="3.30.420.10:FF:000175">
    <property type="entry name" value="RNA exonuclease 5"/>
    <property type="match status" value="1"/>
</dbReference>
<protein>
    <submittedName>
        <fullName evidence="2">Ubiquitin carboxyl-terminal hydrolase/Exonuclease, putative</fullName>
    </submittedName>
</protein>
<dbReference type="Gene3D" id="2.130.10.10">
    <property type="entry name" value="YVTN repeat-like/Quinoprotein amine dehydrogenase"/>
    <property type="match status" value="1"/>
</dbReference>
<evidence type="ECO:0000313" key="3">
    <source>
        <dbReference type="Proteomes" id="UP000515908"/>
    </source>
</evidence>
<dbReference type="GO" id="GO:0004535">
    <property type="term" value="F:poly(A)-specific ribonuclease activity"/>
    <property type="evidence" value="ECO:0007669"/>
    <property type="project" value="TreeGrafter"/>
</dbReference>
<proteinExistence type="predicted"/>
<dbReference type="InterPro" id="IPR050785">
    <property type="entry name" value="PAN2-PAN3_catalytic_subunit"/>
</dbReference>
<dbReference type="Pfam" id="PF13423">
    <property type="entry name" value="UCH_1"/>
    <property type="match status" value="1"/>
</dbReference>
<dbReference type="CDD" id="cd06143">
    <property type="entry name" value="PAN2_exo"/>
    <property type="match status" value="1"/>
</dbReference>
<keyword evidence="3" id="KW-1185">Reference proteome</keyword>
<dbReference type="AlphaFoldDB" id="A0A7G2CFZ1"/>
<dbReference type="Gene3D" id="3.90.70.10">
    <property type="entry name" value="Cysteine proteinases"/>
    <property type="match status" value="1"/>
</dbReference>
<dbReference type="InterPro" id="IPR036322">
    <property type="entry name" value="WD40_repeat_dom_sf"/>
</dbReference>
<dbReference type="SUPFAM" id="SSF53098">
    <property type="entry name" value="Ribonuclease H-like"/>
    <property type="match status" value="1"/>
</dbReference>
<keyword evidence="2" id="KW-0269">Exonuclease</keyword>
<keyword evidence="2" id="KW-0540">Nuclease</keyword>
<reference evidence="2 3" key="1">
    <citation type="submission" date="2020-08" db="EMBL/GenBank/DDBJ databases">
        <authorList>
            <person name="Newling K."/>
            <person name="Davey J."/>
            <person name="Forrester S."/>
        </authorList>
    </citation>
    <scope>NUCLEOTIDE SEQUENCE [LARGE SCALE GENOMIC DNA]</scope>
    <source>
        <strain evidence="3">Crithidia deanei Carvalho (ATCC PRA-265)</strain>
    </source>
</reference>
<dbReference type="Gene3D" id="3.30.420.10">
    <property type="entry name" value="Ribonuclease H-like superfamily/Ribonuclease H"/>
    <property type="match status" value="1"/>
</dbReference>
<evidence type="ECO:0000313" key="2">
    <source>
        <dbReference type="EMBL" id="CAD2218285.1"/>
    </source>
</evidence>
<dbReference type="SUPFAM" id="SSF50978">
    <property type="entry name" value="WD40 repeat-like"/>
    <property type="match status" value="1"/>
</dbReference>
<dbReference type="Pfam" id="PF00929">
    <property type="entry name" value="RNase_T"/>
    <property type="match status" value="1"/>
</dbReference>
<dbReference type="InterPro" id="IPR028881">
    <property type="entry name" value="PAN2_UCH_dom"/>
</dbReference>
<evidence type="ECO:0000259" key="1">
    <source>
        <dbReference type="PROSITE" id="PS50235"/>
    </source>
</evidence>